<evidence type="ECO:0000256" key="11">
    <source>
        <dbReference type="SAM" id="SignalP"/>
    </source>
</evidence>
<accession>A0AAD6C6Q4</accession>
<dbReference type="FunFam" id="3.90.730.10:FF:000004">
    <property type="entry name" value="Ribonuclease T2-like"/>
    <property type="match status" value="1"/>
</dbReference>
<evidence type="ECO:0000313" key="12">
    <source>
        <dbReference type="EMBL" id="KAJ5450749.1"/>
    </source>
</evidence>
<dbReference type="GO" id="GO:0005576">
    <property type="term" value="C:extracellular region"/>
    <property type="evidence" value="ECO:0007669"/>
    <property type="project" value="TreeGrafter"/>
</dbReference>
<evidence type="ECO:0000256" key="3">
    <source>
        <dbReference type="ARBA" id="ARBA00022722"/>
    </source>
</evidence>
<dbReference type="GO" id="GO:0006401">
    <property type="term" value="P:RNA catabolic process"/>
    <property type="evidence" value="ECO:0007669"/>
    <property type="project" value="TreeGrafter"/>
</dbReference>
<keyword evidence="3" id="KW-0540">Nuclease</keyword>
<dbReference type="Proteomes" id="UP001213681">
    <property type="component" value="Unassembled WGS sequence"/>
</dbReference>
<comment type="similarity">
    <text evidence="1 10">Belongs to the RNase T2 family.</text>
</comment>
<feature type="active site" evidence="9">
    <location>
        <position position="74"/>
    </location>
</feature>
<dbReference type="SUPFAM" id="SSF55895">
    <property type="entry name" value="Ribonuclease Rh-like"/>
    <property type="match status" value="1"/>
</dbReference>
<feature type="signal peptide" evidence="11">
    <location>
        <begin position="1"/>
        <end position="22"/>
    </location>
</feature>
<dbReference type="CDD" id="cd01061">
    <property type="entry name" value="RNase_T2_euk"/>
    <property type="match status" value="1"/>
</dbReference>
<evidence type="ECO:0000256" key="4">
    <source>
        <dbReference type="ARBA" id="ARBA00022759"/>
    </source>
</evidence>
<feature type="chain" id="PRO_5042207163" description="ribonuclease T2" evidence="11">
    <location>
        <begin position="23"/>
        <end position="247"/>
    </location>
</feature>
<keyword evidence="7" id="KW-0325">Glycoprotein</keyword>
<evidence type="ECO:0000256" key="7">
    <source>
        <dbReference type="ARBA" id="ARBA00023180"/>
    </source>
</evidence>
<reference evidence="12" key="2">
    <citation type="journal article" date="2023" name="IMA Fungus">
        <title>Comparative genomic study of the Penicillium genus elucidates a diverse pangenome and 15 lateral gene transfer events.</title>
        <authorList>
            <person name="Petersen C."/>
            <person name="Sorensen T."/>
            <person name="Nielsen M.R."/>
            <person name="Sondergaard T.E."/>
            <person name="Sorensen J.L."/>
            <person name="Fitzpatrick D.A."/>
            <person name="Frisvad J.C."/>
            <person name="Nielsen K.L."/>
        </authorList>
    </citation>
    <scope>NUCLEOTIDE SEQUENCE</scope>
    <source>
        <strain evidence="12">IBT 16125</strain>
    </source>
</reference>
<comment type="caution">
    <text evidence="12">The sequence shown here is derived from an EMBL/GenBank/DDBJ whole genome shotgun (WGS) entry which is preliminary data.</text>
</comment>
<dbReference type="GeneID" id="81600823"/>
<evidence type="ECO:0000256" key="2">
    <source>
        <dbReference type="ARBA" id="ARBA00012571"/>
    </source>
</evidence>
<evidence type="ECO:0000256" key="1">
    <source>
        <dbReference type="ARBA" id="ARBA00007469"/>
    </source>
</evidence>
<proteinExistence type="inferred from homology"/>
<keyword evidence="4" id="KW-0255">Endonuclease</keyword>
<dbReference type="InterPro" id="IPR001568">
    <property type="entry name" value="RNase_T2-like"/>
</dbReference>
<keyword evidence="8" id="KW-0456">Lyase</keyword>
<dbReference type="PANTHER" id="PTHR11240">
    <property type="entry name" value="RIBONUCLEASE T2"/>
    <property type="match status" value="1"/>
</dbReference>
<gene>
    <name evidence="12" type="ORF">N7458_007198</name>
</gene>
<name>A0AAD6C6Q4_9EURO</name>
<reference evidence="12" key="1">
    <citation type="submission" date="2022-12" db="EMBL/GenBank/DDBJ databases">
        <authorList>
            <person name="Petersen C."/>
        </authorList>
    </citation>
    <scope>NUCLEOTIDE SEQUENCE</scope>
    <source>
        <strain evidence="12">IBT 16125</strain>
    </source>
</reference>
<keyword evidence="6" id="KW-1015">Disulfide bond</keyword>
<dbReference type="PROSITE" id="PS00530">
    <property type="entry name" value="RNASE_T2_1"/>
    <property type="match status" value="1"/>
</dbReference>
<dbReference type="PANTHER" id="PTHR11240:SF79">
    <property type="entry name" value="RIBONUCLEASE T2"/>
    <property type="match status" value="1"/>
</dbReference>
<protein>
    <recommendedName>
        <fullName evidence="2">ribonuclease T2</fullName>
        <ecNumber evidence="2">4.6.1.19</ecNumber>
    </recommendedName>
</protein>
<dbReference type="AlphaFoldDB" id="A0AAD6C6Q4"/>
<dbReference type="Gene3D" id="3.90.730.10">
    <property type="entry name" value="Ribonuclease T2-like"/>
    <property type="match status" value="1"/>
</dbReference>
<sequence length="247" mass="26678">MTFSRSSMLALAATALVTGASAQLKVCTNNSTLSCQSSSQAPTCCYNYPGGALLQTQFWDTNPSTGPTDSWTIHGLWPDNCDGTYQSSCDSTRAYTNISDILTAQGRNDLLTYMQQYWVDINGDDETFWAHEWGKHAATPTTPPQEEVGDFFQKVVDLFKGLDTYKALAAAGITPDSSKTYSLSDIQAALSNLHGGASVYIGCSSGSLNQVWYFYNVAGNAIDGQYQAVDTLTKSNCPNTGIQYAPK</sequence>
<dbReference type="EMBL" id="JAPVEA010000006">
    <property type="protein sequence ID" value="KAJ5450749.1"/>
    <property type="molecule type" value="Genomic_DNA"/>
</dbReference>
<dbReference type="GO" id="GO:0016787">
    <property type="term" value="F:hydrolase activity"/>
    <property type="evidence" value="ECO:0007669"/>
    <property type="project" value="UniProtKB-KW"/>
</dbReference>
<dbReference type="InterPro" id="IPR033697">
    <property type="entry name" value="Ribonuclease_T2_eukaryotic"/>
</dbReference>
<feature type="active site" evidence="9">
    <location>
        <position position="132"/>
    </location>
</feature>
<keyword evidence="13" id="KW-1185">Reference proteome</keyword>
<keyword evidence="5" id="KW-0378">Hydrolase</keyword>
<dbReference type="InterPro" id="IPR018188">
    <property type="entry name" value="RNase_T2_His_AS_1"/>
</dbReference>
<evidence type="ECO:0000256" key="5">
    <source>
        <dbReference type="ARBA" id="ARBA00022801"/>
    </source>
</evidence>
<dbReference type="InterPro" id="IPR036430">
    <property type="entry name" value="RNase_T2-like_sf"/>
</dbReference>
<dbReference type="GO" id="GO:0003723">
    <property type="term" value="F:RNA binding"/>
    <property type="evidence" value="ECO:0007669"/>
    <property type="project" value="InterPro"/>
</dbReference>
<organism evidence="12 13">
    <name type="scientific">Penicillium daleae</name>
    <dbReference type="NCBI Taxonomy" id="63821"/>
    <lineage>
        <taxon>Eukaryota</taxon>
        <taxon>Fungi</taxon>
        <taxon>Dikarya</taxon>
        <taxon>Ascomycota</taxon>
        <taxon>Pezizomycotina</taxon>
        <taxon>Eurotiomycetes</taxon>
        <taxon>Eurotiomycetidae</taxon>
        <taxon>Eurotiales</taxon>
        <taxon>Aspergillaceae</taxon>
        <taxon>Penicillium</taxon>
    </lineage>
</organism>
<evidence type="ECO:0000313" key="13">
    <source>
        <dbReference type="Proteomes" id="UP001213681"/>
    </source>
</evidence>
<dbReference type="GO" id="GO:0033897">
    <property type="term" value="F:ribonuclease T2 activity"/>
    <property type="evidence" value="ECO:0007669"/>
    <property type="project" value="UniProtKB-EC"/>
</dbReference>
<evidence type="ECO:0000256" key="10">
    <source>
        <dbReference type="RuleBase" id="RU004328"/>
    </source>
</evidence>
<feature type="active site" evidence="9">
    <location>
        <position position="136"/>
    </location>
</feature>
<dbReference type="RefSeq" id="XP_056766284.1">
    <property type="nucleotide sequence ID" value="XM_056910580.1"/>
</dbReference>
<dbReference type="Pfam" id="PF00445">
    <property type="entry name" value="Ribonuclease_T2"/>
    <property type="match status" value="1"/>
</dbReference>
<evidence type="ECO:0000256" key="9">
    <source>
        <dbReference type="PIRSR" id="PIRSR633697-1"/>
    </source>
</evidence>
<keyword evidence="11" id="KW-0732">Signal</keyword>
<dbReference type="EC" id="4.6.1.19" evidence="2"/>
<evidence type="ECO:0000256" key="8">
    <source>
        <dbReference type="ARBA" id="ARBA00023239"/>
    </source>
</evidence>
<evidence type="ECO:0000256" key="6">
    <source>
        <dbReference type="ARBA" id="ARBA00023157"/>
    </source>
</evidence>